<feature type="domain" description="GRAM" evidence="3">
    <location>
        <begin position="97"/>
        <end position="164"/>
    </location>
</feature>
<dbReference type="Gene3D" id="2.30.29.30">
    <property type="entry name" value="Pleckstrin-homology domain (PH domain)/Phosphotyrosine-binding domain (PTB)"/>
    <property type="match status" value="1"/>
</dbReference>
<organism evidence="4 5">
    <name type="scientific">Petromyzon marinus</name>
    <name type="common">Sea lamprey</name>
    <dbReference type="NCBI Taxonomy" id="7757"/>
    <lineage>
        <taxon>Eukaryota</taxon>
        <taxon>Metazoa</taxon>
        <taxon>Chordata</taxon>
        <taxon>Craniata</taxon>
        <taxon>Vertebrata</taxon>
        <taxon>Cyclostomata</taxon>
        <taxon>Hyperoartia</taxon>
        <taxon>Petromyzontiformes</taxon>
        <taxon>Petromyzontidae</taxon>
        <taxon>Petromyzon</taxon>
    </lineage>
</organism>
<evidence type="ECO:0000313" key="5">
    <source>
        <dbReference type="RefSeq" id="XP_032831879.1"/>
    </source>
</evidence>
<reference evidence="5" key="1">
    <citation type="submission" date="2025-08" db="UniProtKB">
        <authorList>
            <consortium name="RefSeq"/>
        </authorList>
    </citation>
    <scope>IDENTIFICATION</scope>
    <source>
        <tissue evidence="5">Sperm</tissue>
    </source>
</reference>
<dbReference type="GO" id="GO:0005881">
    <property type="term" value="C:cytoplasmic microtubule"/>
    <property type="evidence" value="ECO:0007669"/>
    <property type="project" value="TreeGrafter"/>
</dbReference>
<dbReference type="SMART" id="SM00568">
    <property type="entry name" value="GRAM"/>
    <property type="match status" value="1"/>
</dbReference>
<evidence type="ECO:0000256" key="2">
    <source>
        <dbReference type="SAM" id="Phobius"/>
    </source>
</evidence>
<dbReference type="CDD" id="cd13220">
    <property type="entry name" value="PH-GRAM_GRAMDC"/>
    <property type="match status" value="1"/>
</dbReference>
<dbReference type="Pfam" id="PF02893">
    <property type="entry name" value="GRAM"/>
    <property type="match status" value="1"/>
</dbReference>
<evidence type="ECO:0000313" key="4">
    <source>
        <dbReference type="Proteomes" id="UP001318040"/>
    </source>
</evidence>
<dbReference type="AlphaFoldDB" id="A0AAJ7U8W0"/>
<keyword evidence="2" id="KW-1133">Transmembrane helix</keyword>
<dbReference type="InterPro" id="IPR052633">
    <property type="entry name" value="GRAM_domain_protein_2B"/>
</dbReference>
<sequence>MALGKKQQQQQQQPRSLSEDGLVLRRHGEESRAAELEGVGENVEEVGAVGAVGAATTPTGKRPPKQLLRSKTLDPVPSEQFDTRRHMSITPPKKHNRQFHKLFKSISHQEELIDTYTCALQKDIVYQGRLFVSKSWICFHANLFGKSMKIAVPVCEVTAIHKDKTARLVPNAVRITTTTATHTFVSLLSRETALKVLRAVCTHLENFPDVPDSPKRGRDSDSSDSSRSNSPGRRHDQLSSAQEPSFDSVDGDGGLYSHNAPAVEGGAATATHDAPGPPSSGRSLGCMLCTLFLTTVLLVGISSYLTLRIASLERHIHLMEATPGLTEQWGCLSSEPSADGHSCLTSAIATGLNALDKVQADLRRLLDDWE</sequence>
<gene>
    <name evidence="5" type="primary">LOC116955041</name>
</gene>
<keyword evidence="4" id="KW-1185">Reference proteome</keyword>
<dbReference type="InterPro" id="IPR004182">
    <property type="entry name" value="GRAM"/>
</dbReference>
<dbReference type="InterPro" id="IPR011993">
    <property type="entry name" value="PH-like_dom_sf"/>
</dbReference>
<evidence type="ECO:0000256" key="1">
    <source>
        <dbReference type="SAM" id="MobiDB-lite"/>
    </source>
</evidence>
<feature type="compositionally biased region" description="Basic and acidic residues" evidence="1">
    <location>
        <begin position="22"/>
        <end position="35"/>
    </location>
</feature>
<dbReference type="PANTHER" id="PTHR46645">
    <property type="entry name" value="GRAM DOMAIN-CONTAINING PROTEIN 2B-RELATED"/>
    <property type="match status" value="1"/>
</dbReference>
<feature type="region of interest" description="Disordered" evidence="1">
    <location>
        <begin position="208"/>
        <end position="261"/>
    </location>
</feature>
<name>A0AAJ7U8W0_PETMA</name>
<proteinExistence type="predicted"/>
<feature type="region of interest" description="Disordered" evidence="1">
    <location>
        <begin position="1"/>
        <end position="39"/>
    </location>
</feature>
<feature type="transmembrane region" description="Helical" evidence="2">
    <location>
        <begin position="291"/>
        <end position="310"/>
    </location>
</feature>
<dbReference type="RefSeq" id="XP_032831879.1">
    <property type="nucleotide sequence ID" value="XM_032975988.1"/>
</dbReference>
<accession>A0AAJ7U8W0</accession>
<protein>
    <submittedName>
        <fullName evidence="5">GRAM domain-containing protein 2A-like isoform X2</fullName>
    </submittedName>
</protein>
<feature type="compositionally biased region" description="Basic and acidic residues" evidence="1">
    <location>
        <begin position="212"/>
        <end position="221"/>
    </location>
</feature>
<dbReference type="PANTHER" id="PTHR46645:SF2">
    <property type="entry name" value="GRAM DOMAIN-CONTAINING PROTEIN 2B"/>
    <property type="match status" value="1"/>
</dbReference>
<evidence type="ECO:0000259" key="3">
    <source>
        <dbReference type="SMART" id="SM00568"/>
    </source>
</evidence>
<keyword evidence="2" id="KW-0472">Membrane</keyword>
<dbReference type="Proteomes" id="UP001318040">
    <property type="component" value="Chromosome 57"/>
</dbReference>
<keyword evidence="2" id="KW-0812">Transmembrane</keyword>